<protein>
    <submittedName>
        <fullName evidence="1">Uncharacterized protein</fullName>
    </submittedName>
</protein>
<keyword evidence="2" id="KW-1185">Reference proteome</keyword>
<comment type="caution">
    <text evidence="1">The sequence shown here is derived from an EMBL/GenBank/DDBJ whole genome shotgun (WGS) entry which is preliminary data.</text>
</comment>
<sequence>MSDPEQSAWQEQRRAAATDLAAAAEARRRADAAQAAELLRGFAAEATRQGIPTTELTARGDDGRARYRTGLRGWYLRRNRTLGVGEDGSFYILSVPGGLRARLTGVTVPPSDPPLVVGAGGRDGESIPLPDLLHLRLDAGDDWE</sequence>
<accession>A0A420XQW8</accession>
<evidence type="ECO:0000313" key="2">
    <source>
        <dbReference type="Proteomes" id="UP000281955"/>
    </source>
</evidence>
<dbReference type="OrthoDB" id="3254362at2"/>
<organism evidence="1 2">
    <name type="scientific">Motilibacter peucedani</name>
    <dbReference type="NCBI Taxonomy" id="598650"/>
    <lineage>
        <taxon>Bacteria</taxon>
        <taxon>Bacillati</taxon>
        <taxon>Actinomycetota</taxon>
        <taxon>Actinomycetes</taxon>
        <taxon>Motilibacterales</taxon>
        <taxon>Motilibacteraceae</taxon>
        <taxon>Motilibacter</taxon>
    </lineage>
</organism>
<dbReference type="EMBL" id="RBWV01000011">
    <property type="protein sequence ID" value="RKS75624.1"/>
    <property type="molecule type" value="Genomic_DNA"/>
</dbReference>
<dbReference type="InParanoid" id="A0A420XQW8"/>
<gene>
    <name evidence="1" type="ORF">CLV35_2101</name>
</gene>
<evidence type="ECO:0000313" key="1">
    <source>
        <dbReference type="EMBL" id="RKS75624.1"/>
    </source>
</evidence>
<proteinExistence type="predicted"/>
<dbReference type="Proteomes" id="UP000281955">
    <property type="component" value="Unassembled WGS sequence"/>
</dbReference>
<dbReference type="RefSeq" id="WP_121193371.1">
    <property type="nucleotide sequence ID" value="NZ_RBWV01000011.1"/>
</dbReference>
<dbReference type="AlphaFoldDB" id="A0A420XQW8"/>
<name>A0A420XQW8_9ACTN</name>
<reference evidence="1 2" key="1">
    <citation type="submission" date="2018-10" db="EMBL/GenBank/DDBJ databases">
        <title>Genomic Encyclopedia of Archaeal and Bacterial Type Strains, Phase II (KMG-II): from individual species to whole genera.</title>
        <authorList>
            <person name="Goeker M."/>
        </authorList>
    </citation>
    <scope>NUCLEOTIDE SEQUENCE [LARGE SCALE GENOMIC DNA]</scope>
    <source>
        <strain evidence="1 2">RP-AC37</strain>
    </source>
</reference>